<gene>
    <name evidence="4" type="primary">truD</name>
    <name evidence="6" type="ORF">KIH39_25375</name>
</gene>
<dbReference type="EC" id="5.4.99.27" evidence="4"/>
<name>A0A8E6B566_9BACT</name>
<evidence type="ECO:0000259" key="5">
    <source>
        <dbReference type="PROSITE" id="PS50984"/>
    </source>
</evidence>
<dbReference type="InterPro" id="IPR042214">
    <property type="entry name" value="TruD_catalytic"/>
</dbReference>
<evidence type="ECO:0000313" key="6">
    <source>
        <dbReference type="EMBL" id="QVL32127.1"/>
    </source>
</evidence>
<dbReference type="SUPFAM" id="SSF55120">
    <property type="entry name" value="Pseudouridine synthase"/>
    <property type="match status" value="1"/>
</dbReference>
<dbReference type="AlphaFoldDB" id="A0A8E6B566"/>
<comment type="function">
    <text evidence="4">Responsible for synthesis of pseudouridine from uracil-13 in transfer RNAs.</text>
</comment>
<dbReference type="InterPro" id="IPR011760">
    <property type="entry name" value="PsdUridine_synth_TruD_insert"/>
</dbReference>
<dbReference type="PANTHER" id="PTHR47811">
    <property type="entry name" value="TRNA PSEUDOURIDINE SYNTHASE D"/>
    <property type="match status" value="1"/>
</dbReference>
<accession>A0A8E6B566</accession>
<feature type="domain" description="TRUD" evidence="5">
    <location>
        <begin position="158"/>
        <end position="305"/>
    </location>
</feature>
<evidence type="ECO:0000256" key="1">
    <source>
        <dbReference type="ARBA" id="ARBA00007953"/>
    </source>
</evidence>
<dbReference type="PROSITE" id="PS50984">
    <property type="entry name" value="TRUD"/>
    <property type="match status" value="1"/>
</dbReference>
<dbReference type="KEGG" id="tsph:KIH39_25375"/>
<evidence type="ECO:0000313" key="7">
    <source>
        <dbReference type="Proteomes" id="UP000676194"/>
    </source>
</evidence>
<dbReference type="PROSITE" id="PS01268">
    <property type="entry name" value="UPF0024"/>
    <property type="match status" value="1"/>
</dbReference>
<dbReference type="InterPro" id="IPR043165">
    <property type="entry name" value="TruD_insert_sf"/>
</dbReference>
<evidence type="ECO:0000256" key="2">
    <source>
        <dbReference type="ARBA" id="ARBA00022694"/>
    </source>
</evidence>
<sequence length="361" mass="40436">MTISQYVDPLMLTADLPGVGGRIREQLDDFQVEEIPSYLPSGEGEHLFLWIEKRNVSADWLLKQVALRLDIPRRDIGCAGLKDRHAITRQYISIPAKFEDRVSKINGEDIQVLHATRHNNKLKTGHQRGNKFIIRVRGVNIEQAPHLEAILARLKAQGLPNYYGEQRFGRDNQTLEMGLKQLQGEKLRLPPFLRKLSLSAVQSALFNAVLENRIRDQLFSKVLPGDVMQKISGGLFVAEEVAVEQERFDRRETVHAGPIYGKKTFAAKAEAALREEKVLMESGLTIQSFEGFGNLLEGTRRANVIGMEELESSIDSEGLVLKFSLPSGSYATVLLREIMKTQVPLESTATSEENTDGEGDS</sequence>
<dbReference type="PANTHER" id="PTHR47811:SF1">
    <property type="entry name" value="TRNA PSEUDOURIDINE SYNTHASE D"/>
    <property type="match status" value="1"/>
</dbReference>
<dbReference type="GO" id="GO:0160150">
    <property type="term" value="F:tRNA pseudouridine(13) synthase activity"/>
    <property type="evidence" value="ECO:0007669"/>
    <property type="project" value="UniProtKB-EC"/>
</dbReference>
<dbReference type="Proteomes" id="UP000676194">
    <property type="component" value="Chromosome"/>
</dbReference>
<dbReference type="Pfam" id="PF01142">
    <property type="entry name" value="TruD"/>
    <property type="match status" value="2"/>
</dbReference>
<organism evidence="6 7">
    <name type="scientific">Telmatocola sphagniphila</name>
    <dbReference type="NCBI Taxonomy" id="1123043"/>
    <lineage>
        <taxon>Bacteria</taxon>
        <taxon>Pseudomonadati</taxon>
        <taxon>Planctomycetota</taxon>
        <taxon>Planctomycetia</taxon>
        <taxon>Gemmatales</taxon>
        <taxon>Gemmataceae</taxon>
    </lineage>
</organism>
<comment type="catalytic activity">
    <reaction evidence="4">
        <text>uridine(13) in tRNA = pseudouridine(13) in tRNA</text>
        <dbReference type="Rhea" id="RHEA:42540"/>
        <dbReference type="Rhea" id="RHEA-COMP:10105"/>
        <dbReference type="Rhea" id="RHEA-COMP:10106"/>
        <dbReference type="ChEBI" id="CHEBI:65314"/>
        <dbReference type="ChEBI" id="CHEBI:65315"/>
        <dbReference type="EC" id="5.4.99.27"/>
    </reaction>
</comment>
<dbReference type="GO" id="GO:0005829">
    <property type="term" value="C:cytosol"/>
    <property type="evidence" value="ECO:0007669"/>
    <property type="project" value="TreeGrafter"/>
</dbReference>
<dbReference type="InterPro" id="IPR050170">
    <property type="entry name" value="TruD_pseudoU_synthase"/>
</dbReference>
<dbReference type="RefSeq" id="WP_213496787.1">
    <property type="nucleotide sequence ID" value="NZ_CP074694.1"/>
</dbReference>
<dbReference type="Gene3D" id="3.30.2340.10">
    <property type="entry name" value="TruD, insertion domain"/>
    <property type="match status" value="1"/>
</dbReference>
<evidence type="ECO:0000256" key="3">
    <source>
        <dbReference type="ARBA" id="ARBA00023235"/>
    </source>
</evidence>
<keyword evidence="7" id="KW-1185">Reference proteome</keyword>
<dbReference type="GO" id="GO:0031119">
    <property type="term" value="P:tRNA pseudouridine synthesis"/>
    <property type="evidence" value="ECO:0007669"/>
    <property type="project" value="UniProtKB-UniRule"/>
</dbReference>
<comment type="similarity">
    <text evidence="1 4">Belongs to the pseudouridine synthase TruD family.</text>
</comment>
<dbReference type="EMBL" id="CP074694">
    <property type="protein sequence ID" value="QVL32127.1"/>
    <property type="molecule type" value="Genomic_DNA"/>
</dbReference>
<reference evidence="6" key="1">
    <citation type="submission" date="2021-05" db="EMBL/GenBank/DDBJ databases">
        <title>Complete genome sequence of the cellulolytic planctomycete Telmatocola sphagniphila SP2T and characterization of the first cellulase from planctomycetes.</title>
        <authorList>
            <person name="Rakitin A.L."/>
            <person name="Beletsky A.V."/>
            <person name="Naumoff D.G."/>
            <person name="Kulichevskaya I.S."/>
            <person name="Mardanov A.V."/>
            <person name="Ravin N.V."/>
            <person name="Dedysh S.N."/>
        </authorList>
    </citation>
    <scope>NUCLEOTIDE SEQUENCE</scope>
    <source>
        <strain evidence="6">SP2T</strain>
    </source>
</reference>
<feature type="active site" description="Nucleophile" evidence="4">
    <location>
        <position position="83"/>
    </location>
</feature>
<dbReference type="InterPro" id="IPR020119">
    <property type="entry name" value="PsdUridine_synth_TruD_CS"/>
</dbReference>
<dbReference type="Gene3D" id="3.30.2350.20">
    <property type="entry name" value="TruD, catalytic domain"/>
    <property type="match status" value="1"/>
</dbReference>
<proteinExistence type="inferred from homology"/>
<keyword evidence="2 4" id="KW-0819">tRNA processing</keyword>
<dbReference type="HAMAP" id="MF_01082">
    <property type="entry name" value="TruD"/>
    <property type="match status" value="1"/>
</dbReference>
<protein>
    <recommendedName>
        <fullName evidence="4">tRNA pseudouridine synthase D</fullName>
        <ecNumber evidence="4">5.4.99.27</ecNumber>
    </recommendedName>
    <alternativeName>
        <fullName evidence="4">tRNA pseudouridine(13) synthase</fullName>
    </alternativeName>
    <alternativeName>
        <fullName evidence="4">tRNA pseudouridylate synthase D</fullName>
    </alternativeName>
    <alternativeName>
        <fullName evidence="4">tRNA-uridine isomerase D</fullName>
    </alternativeName>
</protein>
<keyword evidence="3 4" id="KW-0413">Isomerase</keyword>
<dbReference type="InterPro" id="IPR001656">
    <property type="entry name" value="PsdUridine_synth_TruD"/>
</dbReference>
<evidence type="ECO:0000256" key="4">
    <source>
        <dbReference type="HAMAP-Rule" id="MF_01082"/>
    </source>
</evidence>
<dbReference type="GO" id="GO:0003723">
    <property type="term" value="F:RNA binding"/>
    <property type="evidence" value="ECO:0007669"/>
    <property type="project" value="InterPro"/>
</dbReference>
<dbReference type="InterPro" id="IPR020103">
    <property type="entry name" value="PsdUridine_synth_cat_dom_sf"/>
</dbReference>